<evidence type="ECO:0000313" key="6">
    <source>
        <dbReference type="Proteomes" id="UP000186868"/>
    </source>
</evidence>
<dbReference type="Proteomes" id="UP000186868">
    <property type="component" value="Unassembled WGS sequence"/>
</dbReference>
<evidence type="ECO:0000256" key="1">
    <source>
        <dbReference type="ARBA" id="ARBA00023015"/>
    </source>
</evidence>
<dbReference type="EMBL" id="MRCB01000021">
    <property type="protein sequence ID" value="OKH21309.1"/>
    <property type="molecule type" value="Genomic_DNA"/>
</dbReference>
<gene>
    <name evidence="5" type="ORF">NIES593_16045</name>
</gene>
<comment type="caution">
    <text evidence="5">The sequence shown here is derived from an EMBL/GenBank/DDBJ whole genome shotgun (WGS) entry which is preliminary data.</text>
</comment>
<keyword evidence="1" id="KW-0805">Transcription regulation</keyword>
<sequence>MEMTLNPQEFESLAERFKILSEPTRLQILSAICQGEYNVNDICRRTGLRQANVSKHLHLLKRAGVVACRRVGVCRYYRVIDRDLMNLCAKARREKF</sequence>
<dbReference type="GO" id="GO:0003700">
    <property type="term" value="F:DNA-binding transcription factor activity"/>
    <property type="evidence" value="ECO:0007669"/>
    <property type="project" value="InterPro"/>
</dbReference>
<dbReference type="Gene3D" id="1.10.10.10">
    <property type="entry name" value="Winged helix-like DNA-binding domain superfamily/Winged helix DNA-binding domain"/>
    <property type="match status" value="1"/>
</dbReference>
<dbReference type="PANTHER" id="PTHR33154:SF18">
    <property type="entry name" value="ARSENICAL RESISTANCE OPERON REPRESSOR"/>
    <property type="match status" value="1"/>
</dbReference>
<dbReference type="InterPro" id="IPR051081">
    <property type="entry name" value="HTH_MetalResp_TranReg"/>
</dbReference>
<dbReference type="SMART" id="SM00418">
    <property type="entry name" value="HTH_ARSR"/>
    <property type="match status" value="1"/>
</dbReference>
<keyword evidence="3" id="KW-0804">Transcription</keyword>
<name>A0A1U7HCL3_9CYAN</name>
<evidence type="ECO:0000256" key="2">
    <source>
        <dbReference type="ARBA" id="ARBA00023125"/>
    </source>
</evidence>
<dbReference type="CDD" id="cd00090">
    <property type="entry name" value="HTH_ARSR"/>
    <property type="match status" value="1"/>
</dbReference>
<organism evidence="5 6">
    <name type="scientific">Hydrococcus rivularis NIES-593</name>
    <dbReference type="NCBI Taxonomy" id="1921803"/>
    <lineage>
        <taxon>Bacteria</taxon>
        <taxon>Bacillati</taxon>
        <taxon>Cyanobacteriota</taxon>
        <taxon>Cyanophyceae</taxon>
        <taxon>Pleurocapsales</taxon>
        <taxon>Hydrococcaceae</taxon>
        <taxon>Hydrococcus</taxon>
    </lineage>
</organism>
<dbReference type="InterPro" id="IPR036388">
    <property type="entry name" value="WH-like_DNA-bd_sf"/>
</dbReference>
<evidence type="ECO:0000256" key="3">
    <source>
        <dbReference type="ARBA" id="ARBA00023163"/>
    </source>
</evidence>
<feature type="domain" description="HTH arsR-type" evidence="4">
    <location>
        <begin position="5"/>
        <end position="96"/>
    </location>
</feature>
<dbReference type="InterPro" id="IPR001845">
    <property type="entry name" value="HTH_ArsR_DNA-bd_dom"/>
</dbReference>
<keyword evidence="6" id="KW-1185">Reference proteome</keyword>
<dbReference type="InterPro" id="IPR036390">
    <property type="entry name" value="WH_DNA-bd_sf"/>
</dbReference>
<dbReference type="Pfam" id="PF01022">
    <property type="entry name" value="HTH_5"/>
    <property type="match status" value="1"/>
</dbReference>
<dbReference type="STRING" id="1921803.NIES593_16045"/>
<dbReference type="SUPFAM" id="SSF46785">
    <property type="entry name" value="Winged helix' DNA-binding domain"/>
    <property type="match status" value="1"/>
</dbReference>
<dbReference type="GO" id="GO:0003677">
    <property type="term" value="F:DNA binding"/>
    <property type="evidence" value="ECO:0007669"/>
    <property type="project" value="UniProtKB-KW"/>
</dbReference>
<dbReference type="InterPro" id="IPR011991">
    <property type="entry name" value="ArsR-like_HTH"/>
</dbReference>
<protein>
    <submittedName>
        <fullName evidence="5">ArsR family transcriptional regulator</fullName>
    </submittedName>
</protein>
<dbReference type="PROSITE" id="PS50987">
    <property type="entry name" value="HTH_ARSR_2"/>
    <property type="match status" value="1"/>
</dbReference>
<evidence type="ECO:0000313" key="5">
    <source>
        <dbReference type="EMBL" id="OKH21309.1"/>
    </source>
</evidence>
<dbReference type="NCBIfam" id="NF033788">
    <property type="entry name" value="HTH_metalloreg"/>
    <property type="match status" value="1"/>
</dbReference>
<proteinExistence type="predicted"/>
<dbReference type="AlphaFoldDB" id="A0A1U7HCL3"/>
<keyword evidence="2" id="KW-0238">DNA-binding</keyword>
<dbReference type="PANTHER" id="PTHR33154">
    <property type="entry name" value="TRANSCRIPTIONAL REGULATOR, ARSR FAMILY"/>
    <property type="match status" value="1"/>
</dbReference>
<dbReference type="PRINTS" id="PR00778">
    <property type="entry name" value="HTHARSR"/>
</dbReference>
<evidence type="ECO:0000259" key="4">
    <source>
        <dbReference type="PROSITE" id="PS50987"/>
    </source>
</evidence>
<reference evidence="5 6" key="1">
    <citation type="submission" date="2016-11" db="EMBL/GenBank/DDBJ databases">
        <title>Draft Genome Sequences of Nine Cyanobacterial Strains from Diverse Habitats.</title>
        <authorList>
            <person name="Zhu T."/>
            <person name="Hou S."/>
            <person name="Lu X."/>
            <person name="Hess W.R."/>
        </authorList>
    </citation>
    <scope>NUCLEOTIDE SEQUENCE [LARGE SCALE GENOMIC DNA]</scope>
    <source>
        <strain evidence="5 6">NIES-593</strain>
    </source>
</reference>
<accession>A0A1U7HCL3</accession>